<feature type="transmembrane region" description="Helical" evidence="1">
    <location>
        <begin position="20"/>
        <end position="38"/>
    </location>
</feature>
<dbReference type="EMBL" id="CP045851">
    <property type="protein sequence ID" value="QGG95697.1"/>
    <property type="molecule type" value="Genomic_DNA"/>
</dbReference>
<evidence type="ECO:0000256" key="1">
    <source>
        <dbReference type="SAM" id="Phobius"/>
    </source>
</evidence>
<name>A0A5Q2RNM6_9ACTN</name>
<keyword evidence="1" id="KW-0812">Transmembrane</keyword>
<dbReference type="AlphaFoldDB" id="A0A5Q2RNM6"/>
<keyword evidence="1" id="KW-0472">Membrane</keyword>
<evidence type="ECO:0000313" key="3">
    <source>
        <dbReference type="EMBL" id="QGG95697.1"/>
    </source>
</evidence>
<keyword evidence="4" id="KW-1185">Reference proteome</keyword>
<dbReference type="InterPro" id="IPR012495">
    <property type="entry name" value="TadE-like_dom"/>
</dbReference>
<keyword evidence="1" id="KW-1133">Transmembrane helix</keyword>
<accession>A0A5Q2RNM6</accession>
<sequence length="206" mass="21688">MRALSRLHRRARGGDRGAVIIEFAIVAPFLVLILFGIFEFGNAWRQVGSVERATQQGARTAASMANHRFADYEALRAIDTATRGLSGVTVDQVVIFNATGGSGSVPPACLSGSVGGLCNTYSGAQVRTTSPGGFSGGNSQSPTCGGSLDAAWCPLGRSRLQDSIVRIGVHVRLTYEPVTGLIPGQVQLERTSVYQIDPCQQGETSC</sequence>
<dbReference type="RefSeq" id="WP_153759803.1">
    <property type="nucleotide sequence ID" value="NZ_CP045851.1"/>
</dbReference>
<dbReference type="Proteomes" id="UP000334019">
    <property type="component" value="Chromosome"/>
</dbReference>
<evidence type="ECO:0000259" key="2">
    <source>
        <dbReference type="Pfam" id="PF07811"/>
    </source>
</evidence>
<reference evidence="3 4" key="1">
    <citation type="submission" date="2019-11" db="EMBL/GenBank/DDBJ databases">
        <authorList>
            <person name="He Y."/>
        </authorList>
    </citation>
    <scope>NUCLEOTIDE SEQUENCE [LARGE SCALE GENOMIC DNA]</scope>
    <source>
        <strain evidence="3 4">SCSIO 58843</strain>
    </source>
</reference>
<gene>
    <name evidence="3" type="ORF">GH723_11645</name>
</gene>
<organism evidence="3 4">
    <name type="scientific">Actinomarinicola tropica</name>
    <dbReference type="NCBI Taxonomy" id="2789776"/>
    <lineage>
        <taxon>Bacteria</taxon>
        <taxon>Bacillati</taxon>
        <taxon>Actinomycetota</taxon>
        <taxon>Acidimicrobiia</taxon>
        <taxon>Acidimicrobiales</taxon>
        <taxon>Iamiaceae</taxon>
        <taxon>Actinomarinicola</taxon>
    </lineage>
</organism>
<evidence type="ECO:0000313" key="4">
    <source>
        <dbReference type="Proteomes" id="UP000334019"/>
    </source>
</evidence>
<protein>
    <recommendedName>
        <fullName evidence="2">TadE-like domain-containing protein</fullName>
    </recommendedName>
</protein>
<proteinExistence type="predicted"/>
<dbReference type="Pfam" id="PF07811">
    <property type="entry name" value="TadE"/>
    <property type="match status" value="1"/>
</dbReference>
<dbReference type="KEGG" id="atq:GH723_11645"/>
<feature type="domain" description="TadE-like" evidence="2">
    <location>
        <begin position="17"/>
        <end position="59"/>
    </location>
</feature>